<sequence length="232" mass="26972">MAPQQHNKKNPKSATQDLTKVFESGSGKIKKKIRDTERLLKRDKLPANVRVDNERTLKALKVQLKNVETQQKTKKIAKKYHMVRFFERKKATRQLKQAKKALEEAESSDDKKAIKKARTVYKHKEVELAYTILFPKSSKYVSLYPNVDDSKQELTEKAKKGLHATEEARKEFKKQVKTMIEEDKLPFNLDDILKGKSIAYDQKDQNEETEDIDAPVEAEDGVEEDDFFEEEL</sequence>
<name>A0ACA9YA52_9ASCO</name>
<reference evidence="1" key="1">
    <citation type="submission" date="2022-06" db="EMBL/GenBank/DDBJ databases">
        <authorList>
            <person name="Legras J.-L."/>
            <person name="Devillers H."/>
            <person name="Grondin C."/>
        </authorList>
    </citation>
    <scope>NUCLEOTIDE SEQUENCE</scope>
    <source>
        <strain evidence="1">CLIB 1444</strain>
    </source>
</reference>
<organism evidence="1 2">
    <name type="scientific">[Candida] jaroonii</name>
    <dbReference type="NCBI Taxonomy" id="467808"/>
    <lineage>
        <taxon>Eukaryota</taxon>
        <taxon>Fungi</taxon>
        <taxon>Dikarya</taxon>
        <taxon>Ascomycota</taxon>
        <taxon>Saccharomycotina</taxon>
        <taxon>Pichiomycetes</taxon>
        <taxon>Debaryomycetaceae</taxon>
        <taxon>Yamadazyma</taxon>
    </lineage>
</organism>
<comment type="caution">
    <text evidence="1">The sequence shown here is derived from an EMBL/GenBank/DDBJ whole genome shotgun (WGS) entry which is preliminary data.</text>
</comment>
<protein>
    <submittedName>
        <fullName evidence="1">rRNA-processing protein Efg1p</fullName>
    </submittedName>
</protein>
<dbReference type="Proteomes" id="UP001152531">
    <property type="component" value="Unassembled WGS sequence"/>
</dbReference>
<keyword evidence="2" id="KW-1185">Reference proteome</keyword>
<evidence type="ECO:0000313" key="1">
    <source>
        <dbReference type="EMBL" id="CAH6721920.1"/>
    </source>
</evidence>
<evidence type="ECO:0000313" key="2">
    <source>
        <dbReference type="Proteomes" id="UP001152531"/>
    </source>
</evidence>
<proteinExistence type="predicted"/>
<dbReference type="EMBL" id="CALSDN010000007">
    <property type="protein sequence ID" value="CAH6721920.1"/>
    <property type="molecule type" value="Genomic_DNA"/>
</dbReference>
<gene>
    <name evidence="1" type="ORF">CLIB1444_07S05424</name>
</gene>
<accession>A0ACA9YA52</accession>